<keyword evidence="2" id="KW-1185">Reference proteome</keyword>
<dbReference type="RefSeq" id="WP_379994991.1">
    <property type="nucleotide sequence ID" value="NZ_JBHSGN010000059.1"/>
</dbReference>
<evidence type="ECO:0000313" key="2">
    <source>
        <dbReference type="Proteomes" id="UP001596023"/>
    </source>
</evidence>
<protein>
    <submittedName>
        <fullName evidence="1">Uncharacterized protein</fullName>
    </submittedName>
</protein>
<organism evidence="1 2">
    <name type="scientific">Dysgonomonas termitidis</name>
    <dbReference type="NCBI Taxonomy" id="1516126"/>
    <lineage>
        <taxon>Bacteria</taxon>
        <taxon>Pseudomonadati</taxon>
        <taxon>Bacteroidota</taxon>
        <taxon>Bacteroidia</taxon>
        <taxon>Bacteroidales</taxon>
        <taxon>Dysgonomonadaceae</taxon>
        <taxon>Dysgonomonas</taxon>
    </lineage>
</organism>
<dbReference type="Proteomes" id="UP001596023">
    <property type="component" value="Unassembled WGS sequence"/>
</dbReference>
<gene>
    <name evidence="1" type="ORF">ACFO6W_07710</name>
</gene>
<evidence type="ECO:0000313" key="1">
    <source>
        <dbReference type="EMBL" id="MFC4673575.1"/>
    </source>
</evidence>
<accession>A0ABV9KTQ9</accession>
<name>A0ABV9KTQ9_9BACT</name>
<comment type="caution">
    <text evidence="1">The sequence shown here is derived from an EMBL/GenBank/DDBJ whole genome shotgun (WGS) entry which is preliminary data.</text>
</comment>
<dbReference type="EMBL" id="JBHSGN010000059">
    <property type="protein sequence ID" value="MFC4673575.1"/>
    <property type="molecule type" value="Genomic_DNA"/>
</dbReference>
<reference evidence="2" key="1">
    <citation type="journal article" date="2019" name="Int. J. Syst. Evol. Microbiol.">
        <title>The Global Catalogue of Microorganisms (GCM) 10K type strain sequencing project: providing services to taxonomists for standard genome sequencing and annotation.</title>
        <authorList>
            <consortium name="The Broad Institute Genomics Platform"/>
            <consortium name="The Broad Institute Genome Sequencing Center for Infectious Disease"/>
            <person name="Wu L."/>
            <person name="Ma J."/>
        </authorList>
    </citation>
    <scope>NUCLEOTIDE SEQUENCE [LARGE SCALE GENOMIC DNA]</scope>
    <source>
        <strain evidence="2">CCUG 66188</strain>
    </source>
</reference>
<proteinExistence type="predicted"/>
<sequence>MKGILLNEATGDLDINVIRDADGRILSGLTPGDTDYQNIRLLMLSDKGDFKEQPVLGVGAEKYLKSTGRENDLRREIAVQLDATGYGSADVTVAADGIIEINI</sequence>